<comment type="caution">
    <text evidence="1">The sequence shown here is derived from an EMBL/GenBank/DDBJ whole genome shotgun (WGS) entry which is preliminary data.</text>
</comment>
<accession>A0A4U5LS46</accession>
<reference evidence="1 2" key="1">
    <citation type="journal article" date="2015" name="Genome Biol.">
        <title>Comparative genomics of Steinernema reveals deeply conserved gene regulatory networks.</title>
        <authorList>
            <person name="Dillman A.R."/>
            <person name="Macchietto M."/>
            <person name="Porter C.F."/>
            <person name="Rogers A."/>
            <person name="Williams B."/>
            <person name="Antoshechkin I."/>
            <person name="Lee M.M."/>
            <person name="Goodwin Z."/>
            <person name="Lu X."/>
            <person name="Lewis E.E."/>
            <person name="Goodrich-Blair H."/>
            <person name="Stock S.P."/>
            <person name="Adams B.J."/>
            <person name="Sternberg P.W."/>
            <person name="Mortazavi A."/>
        </authorList>
    </citation>
    <scope>NUCLEOTIDE SEQUENCE [LARGE SCALE GENOMIC DNA]</scope>
    <source>
        <strain evidence="1 2">ALL</strain>
    </source>
</reference>
<sequence length="96" mass="10833">MDAETVSHAANAINCAHTPPIAANLGAKREGRPPPQFCTSNFRLTARRPRTTPILTTPRSFSPFSILNRRSAAGARRRMRTCDFSKRGDSIWFRRY</sequence>
<evidence type="ECO:0000313" key="1">
    <source>
        <dbReference type="EMBL" id="TKR58836.1"/>
    </source>
</evidence>
<dbReference type="Proteomes" id="UP000298663">
    <property type="component" value="Unassembled WGS sequence"/>
</dbReference>
<dbReference type="STRING" id="34508.A0A4U5LS46"/>
<name>A0A4U5LS46_STECR</name>
<reference evidence="1 2" key="2">
    <citation type="journal article" date="2019" name="G3 (Bethesda)">
        <title>Hybrid Assembly of the Genome of the Entomopathogenic Nematode Steinernema carpocapsae Identifies the X-Chromosome.</title>
        <authorList>
            <person name="Serra L."/>
            <person name="Macchietto M."/>
            <person name="Macias-Munoz A."/>
            <person name="McGill C.J."/>
            <person name="Rodriguez I.M."/>
            <person name="Rodriguez B."/>
            <person name="Murad R."/>
            <person name="Mortazavi A."/>
        </authorList>
    </citation>
    <scope>NUCLEOTIDE SEQUENCE [LARGE SCALE GENOMIC DNA]</scope>
    <source>
        <strain evidence="1 2">ALL</strain>
    </source>
</reference>
<dbReference type="AlphaFoldDB" id="A0A4U5LS46"/>
<dbReference type="EMBL" id="AZBU02000013">
    <property type="protein sequence ID" value="TKR58836.1"/>
    <property type="molecule type" value="Genomic_DNA"/>
</dbReference>
<evidence type="ECO:0000313" key="2">
    <source>
        <dbReference type="Proteomes" id="UP000298663"/>
    </source>
</evidence>
<protein>
    <submittedName>
        <fullName evidence="1">Uncharacterized protein</fullName>
    </submittedName>
</protein>
<gene>
    <name evidence="1" type="ORF">L596_030230</name>
</gene>
<proteinExistence type="predicted"/>
<organism evidence="1 2">
    <name type="scientific">Steinernema carpocapsae</name>
    <name type="common">Entomopathogenic nematode</name>
    <dbReference type="NCBI Taxonomy" id="34508"/>
    <lineage>
        <taxon>Eukaryota</taxon>
        <taxon>Metazoa</taxon>
        <taxon>Ecdysozoa</taxon>
        <taxon>Nematoda</taxon>
        <taxon>Chromadorea</taxon>
        <taxon>Rhabditida</taxon>
        <taxon>Tylenchina</taxon>
        <taxon>Panagrolaimomorpha</taxon>
        <taxon>Strongyloidoidea</taxon>
        <taxon>Steinernematidae</taxon>
        <taxon>Steinernema</taxon>
    </lineage>
</organism>
<keyword evidence="2" id="KW-1185">Reference proteome</keyword>